<reference evidence="1" key="1">
    <citation type="submission" date="2015-04" db="UniProtKB">
        <authorList>
            <consortium name="EnsemblPlants"/>
        </authorList>
    </citation>
    <scope>IDENTIFICATION</scope>
</reference>
<dbReference type="HOGENOM" id="CLU_2227454_0_0_1"/>
<proteinExistence type="predicted"/>
<dbReference type="EnsemblPlants" id="OMERI02G02010.1">
    <property type="protein sequence ID" value="OMERI02G02010.1"/>
    <property type="gene ID" value="OMERI02G02010"/>
</dbReference>
<dbReference type="AlphaFoldDB" id="A0A0E0CEJ2"/>
<keyword evidence="2" id="KW-1185">Reference proteome</keyword>
<dbReference type="Gramene" id="OMERI02G02010.1">
    <property type="protein sequence ID" value="OMERI02G02010.1"/>
    <property type="gene ID" value="OMERI02G02010"/>
</dbReference>
<name>A0A0E0CEJ2_9ORYZ</name>
<sequence length="106" mass="11472">MTAERLLLRQLGAYPRAVQSRAMVSAVRLGGRANGDECRAAWTTLVGGMTPRTVEGCSRTVRAQGTQRGCEEVKVRQCHLGASSPFGWHFIAWAGTEGAARSPRKD</sequence>
<accession>A0A0E0CEJ2</accession>
<evidence type="ECO:0000313" key="1">
    <source>
        <dbReference type="EnsemblPlants" id="OMERI02G02010.1"/>
    </source>
</evidence>
<dbReference type="Proteomes" id="UP000008021">
    <property type="component" value="Chromosome 2"/>
</dbReference>
<organism evidence="1">
    <name type="scientific">Oryza meridionalis</name>
    <dbReference type="NCBI Taxonomy" id="40149"/>
    <lineage>
        <taxon>Eukaryota</taxon>
        <taxon>Viridiplantae</taxon>
        <taxon>Streptophyta</taxon>
        <taxon>Embryophyta</taxon>
        <taxon>Tracheophyta</taxon>
        <taxon>Spermatophyta</taxon>
        <taxon>Magnoliopsida</taxon>
        <taxon>Liliopsida</taxon>
        <taxon>Poales</taxon>
        <taxon>Poaceae</taxon>
        <taxon>BOP clade</taxon>
        <taxon>Oryzoideae</taxon>
        <taxon>Oryzeae</taxon>
        <taxon>Oryzinae</taxon>
        <taxon>Oryza</taxon>
    </lineage>
</organism>
<evidence type="ECO:0000313" key="2">
    <source>
        <dbReference type="Proteomes" id="UP000008021"/>
    </source>
</evidence>
<reference evidence="1" key="2">
    <citation type="submission" date="2018-05" db="EMBL/GenBank/DDBJ databases">
        <title>OmerRS3 (Oryza meridionalis Reference Sequence Version 3).</title>
        <authorList>
            <person name="Zhang J."/>
            <person name="Kudrna D."/>
            <person name="Lee S."/>
            <person name="Talag J."/>
            <person name="Welchert J."/>
            <person name="Wing R.A."/>
        </authorList>
    </citation>
    <scope>NUCLEOTIDE SEQUENCE [LARGE SCALE GENOMIC DNA]</scope>
    <source>
        <strain evidence="1">cv. OR44</strain>
    </source>
</reference>
<protein>
    <submittedName>
        <fullName evidence="1">Uncharacterized protein</fullName>
    </submittedName>
</protein>